<organism evidence="1">
    <name type="scientific">marine sediment metagenome</name>
    <dbReference type="NCBI Taxonomy" id="412755"/>
    <lineage>
        <taxon>unclassified sequences</taxon>
        <taxon>metagenomes</taxon>
        <taxon>ecological metagenomes</taxon>
    </lineage>
</organism>
<protein>
    <submittedName>
        <fullName evidence="1">Uncharacterized protein</fullName>
    </submittedName>
</protein>
<sequence length="187" mass="21857">SKNWHIKIPYYSYMLNKNKQGLIINGQQRMLAIDLINLTRIFLEFKEPISYYGPVSVIIGDFQPNSALEYEFLKKFDTLTGSSQKLSESSKQALLDSKYLKSETEKTVKSKKKEIIEKIIRALDNDEKSPFFQEIDHSIRSFDKKGSIIEKNGSKLRLFPKKCIFDMINDIIQDLPFFFSDYLIFSE</sequence>
<feature type="non-terminal residue" evidence="1">
    <location>
        <position position="1"/>
    </location>
</feature>
<evidence type="ECO:0000313" key="1">
    <source>
        <dbReference type="EMBL" id="GAI80635.1"/>
    </source>
</evidence>
<name>X1SZ69_9ZZZZ</name>
<accession>X1SZ69</accession>
<gene>
    <name evidence="1" type="ORF">S12H4_19004</name>
</gene>
<reference evidence="1" key="1">
    <citation type="journal article" date="2014" name="Front. Microbiol.">
        <title>High frequency of phylogenetically diverse reductive dehalogenase-homologous genes in deep subseafloor sedimentary metagenomes.</title>
        <authorList>
            <person name="Kawai M."/>
            <person name="Futagami T."/>
            <person name="Toyoda A."/>
            <person name="Takaki Y."/>
            <person name="Nishi S."/>
            <person name="Hori S."/>
            <person name="Arai W."/>
            <person name="Tsubouchi T."/>
            <person name="Morono Y."/>
            <person name="Uchiyama I."/>
            <person name="Ito T."/>
            <person name="Fujiyama A."/>
            <person name="Inagaki F."/>
            <person name="Takami H."/>
        </authorList>
    </citation>
    <scope>NUCLEOTIDE SEQUENCE</scope>
    <source>
        <strain evidence="1">Expedition CK06-06</strain>
    </source>
</reference>
<dbReference type="EMBL" id="BARW01009453">
    <property type="protein sequence ID" value="GAI80635.1"/>
    <property type="molecule type" value="Genomic_DNA"/>
</dbReference>
<dbReference type="AlphaFoldDB" id="X1SZ69"/>
<comment type="caution">
    <text evidence="1">The sequence shown here is derived from an EMBL/GenBank/DDBJ whole genome shotgun (WGS) entry which is preliminary data.</text>
</comment>
<proteinExistence type="predicted"/>